<dbReference type="RefSeq" id="WP_160618223.1">
    <property type="nucleotide sequence ID" value="NZ_CP047652.1"/>
</dbReference>
<dbReference type="PANTHER" id="PTHR21461:SF69">
    <property type="entry name" value="GLYCOSYLTRANSFERASE FAMILY 92 PROTEIN"/>
    <property type="match status" value="1"/>
</dbReference>
<comment type="subcellular location">
    <subcellularLocation>
        <location evidence="1">Membrane</location>
        <topology evidence="1">Single-pass membrane protein</topology>
    </subcellularLocation>
</comment>
<organism evidence="4 5">
    <name type="scientific">Aristophania vespae</name>
    <dbReference type="NCBI Taxonomy" id="2697033"/>
    <lineage>
        <taxon>Bacteria</taxon>
        <taxon>Pseudomonadati</taxon>
        <taxon>Pseudomonadota</taxon>
        <taxon>Alphaproteobacteria</taxon>
        <taxon>Acetobacterales</taxon>
        <taxon>Acetobacteraceae</taxon>
        <taxon>Aristophania</taxon>
    </lineage>
</organism>
<evidence type="ECO:0000313" key="5">
    <source>
        <dbReference type="Proteomes" id="UP000463975"/>
    </source>
</evidence>
<dbReference type="GO" id="GO:0005737">
    <property type="term" value="C:cytoplasm"/>
    <property type="evidence" value="ECO:0007669"/>
    <property type="project" value="TreeGrafter"/>
</dbReference>
<dbReference type="PANTHER" id="PTHR21461">
    <property type="entry name" value="GLYCOSYLTRANSFERASE FAMILY 92 PROTEIN"/>
    <property type="match status" value="1"/>
</dbReference>
<dbReference type="AlphaFoldDB" id="A0A6P1N9C0"/>
<keyword evidence="2" id="KW-0812">Transmembrane</keyword>
<evidence type="ECO:0000256" key="2">
    <source>
        <dbReference type="ARBA" id="ARBA00022692"/>
    </source>
</evidence>
<dbReference type="Proteomes" id="UP000463975">
    <property type="component" value="Chromosome"/>
</dbReference>
<dbReference type="Pfam" id="PF13704">
    <property type="entry name" value="Glyco_tranf_2_4"/>
    <property type="match status" value="1"/>
</dbReference>
<dbReference type="SUPFAM" id="SSF53448">
    <property type="entry name" value="Nucleotide-diphospho-sugar transferases"/>
    <property type="match status" value="1"/>
</dbReference>
<protein>
    <submittedName>
        <fullName evidence="4">Glycosyltransferase family 92 protein</fullName>
    </submittedName>
</protein>
<reference evidence="4 5" key="1">
    <citation type="submission" date="2020-01" db="EMBL/GenBank/DDBJ databases">
        <title>Genome sequencing of strain KACC 21507.</title>
        <authorList>
            <person name="Heo J."/>
            <person name="Kim S.-J."/>
            <person name="Kim J.-S."/>
            <person name="Hong S.-B."/>
            <person name="Kwon S.-W."/>
        </authorList>
    </citation>
    <scope>NUCLEOTIDE SEQUENCE [LARGE SCALE GENOMIC DNA]</scope>
    <source>
        <strain evidence="4 5">KACC 21507</strain>
    </source>
</reference>
<dbReference type="GO" id="GO:0016020">
    <property type="term" value="C:membrane"/>
    <property type="evidence" value="ECO:0007669"/>
    <property type="project" value="UniProtKB-SubCell"/>
</dbReference>
<gene>
    <name evidence="4" type="ORF">GT348_01545</name>
</gene>
<accession>A0A6P1N9C0</accession>
<keyword evidence="3" id="KW-1133">Transmembrane helix</keyword>
<keyword evidence="3" id="KW-0472">Membrane</keyword>
<dbReference type="GO" id="GO:0016757">
    <property type="term" value="F:glycosyltransferase activity"/>
    <property type="evidence" value="ECO:0007669"/>
    <property type="project" value="TreeGrafter"/>
</dbReference>
<keyword evidence="5" id="KW-1185">Reference proteome</keyword>
<dbReference type="KEGG" id="bomb:GT348_01545"/>
<sequence>MARDLNSPLSANDQEKTSQITFFRIKTAHDAYLAVRLQDGQLSQHRNPEEDEDFVPLIAIHINELPHQIFLTTDRPDKPQIWVHHYTNRGTVLSVNMKHSGPENAHIAFEDPLTLGKHFTTRPFAENEVSNHVVGDCHHILGWEEFSPEAVDVSPRLLEEAGHIAALFSYNVKASKIVDFIKHYKGTDLQPVLDSLLPFIHWDELHNLSSIFSKDKALLQKLQKVSSPNIWLNKAIPNIIAWHAKRQNDKMQSIALPKKILSPVEECKFAWSGSDGAFAGFFHAIAHLTRRAIKPRRKICILTTQRNEGIYLLEWIAYHRALGIEHFFIYSNNNADKSDLILEELSKKGIITWIKNEVDEKTSPQFKAYGHAFTTLPDILNFEWCFVLDGDEFVTLDPELFPTITDYLNLIERKETDAVAINWRFIASSLNVDGLSDLAQPLTDRNQRIVSSGAIGEGWRLVKSLCRPNKTLHSRPHHPVWYKSASYNFRLSNGEQHEFLQPPPGFPRDPAFADHCFFDKIYISHFYFKSMAEWTWKHARNSGADPTKKMDSSRYNNQWANAFGLQMRDAQYEHNKWVLDRATQTHKELAALRAMPSLRKAENQVRQVVESLLYELRPQIKKENIVDKIDPQWHFILQDLELELRGHIPQHSEE</sequence>
<dbReference type="InterPro" id="IPR029044">
    <property type="entry name" value="Nucleotide-diphossugar_trans"/>
</dbReference>
<dbReference type="EMBL" id="CP047652">
    <property type="protein sequence ID" value="QHI95145.1"/>
    <property type="molecule type" value="Genomic_DNA"/>
</dbReference>
<proteinExistence type="predicted"/>
<evidence type="ECO:0000313" key="4">
    <source>
        <dbReference type="EMBL" id="QHI95145.1"/>
    </source>
</evidence>
<keyword evidence="4" id="KW-0808">Transferase</keyword>
<evidence type="ECO:0000256" key="1">
    <source>
        <dbReference type="ARBA" id="ARBA00004167"/>
    </source>
</evidence>
<evidence type="ECO:0000256" key="3">
    <source>
        <dbReference type="ARBA" id="ARBA00022989"/>
    </source>
</evidence>
<name>A0A6P1N9C0_9PROT</name>